<dbReference type="SUPFAM" id="SSF53790">
    <property type="entry name" value="Tetrapyrrole methylase"/>
    <property type="match status" value="1"/>
</dbReference>
<name>A0A830EFL1_9CREN</name>
<dbReference type="InterPro" id="IPR000878">
    <property type="entry name" value="4pyrrol_Mease"/>
</dbReference>
<sequence>MGKELSNEVPKLYVIGLGPGDPGLITVMGAEVLRKVKLVFIPYSTSSNRSLAYTIVSKYIGPDTQVVFLGFPMVKEPSKEVLMGNARAICDGLRRYGSAAFVVLGDSSLYSTFYRIKPFIDCDYEPIIVPGVSSIMACAARAGVNLAVGDESIVILVGDDIEGLMRATGFADTIIVLKGSADMGRVASLLRNYEYSVTYARRCYMDGELIINEPSGELPRDYFSLVIARRIYK</sequence>
<dbReference type="UniPathway" id="UPA00148"/>
<dbReference type="InterPro" id="IPR006364">
    <property type="entry name" value="CobI/CbiL/CobIJ_dom"/>
</dbReference>
<evidence type="ECO:0000259" key="8">
    <source>
        <dbReference type="Pfam" id="PF00590"/>
    </source>
</evidence>
<dbReference type="PIRSF" id="PIRSF036427">
    <property type="entry name" value="Precrrn-2_mtase"/>
    <property type="match status" value="1"/>
</dbReference>
<dbReference type="Gene3D" id="3.30.950.10">
    <property type="entry name" value="Methyltransferase, Cobalt-precorrin-4 Transmethylase, Domain 2"/>
    <property type="match status" value="1"/>
</dbReference>
<reference evidence="9" key="1">
    <citation type="journal article" date="2014" name="Int. J. Syst. Evol. Microbiol.">
        <title>Complete genome sequence of Corynebacterium casei LMG S-19264T (=DSM 44701T), isolated from a smear-ripened cheese.</title>
        <authorList>
            <consortium name="US DOE Joint Genome Institute (JGI-PGF)"/>
            <person name="Walter F."/>
            <person name="Albersmeier A."/>
            <person name="Kalinowski J."/>
            <person name="Ruckert C."/>
        </authorList>
    </citation>
    <scope>NUCLEOTIDE SEQUENCE</scope>
    <source>
        <strain evidence="9">JCM 11219</strain>
    </source>
</reference>
<evidence type="ECO:0000256" key="7">
    <source>
        <dbReference type="PIRNR" id="PIRNR036427"/>
    </source>
</evidence>
<dbReference type="RefSeq" id="WP_188602599.1">
    <property type="nucleotide sequence ID" value="NZ_AP026830.1"/>
</dbReference>
<dbReference type="InterPro" id="IPR035996">
    <property type="entry name" value="4pyrrol_Methylase_sf"/>
</dbReference>
<protein>
    <submittedName>
        <fullName evidence="9">Precorrin-2 C(20)-methyltransferase</fullName>
    </submittedName>
</protein>
<evidence type="ECO:0000256" key="2">
    <source>
        <dbReference type="ARBA" id="ARBA00005879"/>
    </source>
</evidence>
<comment type="pathway">
    <text evidence="1">Cofactor biosynthesis; adenosylcobalamin biosynthesis.</text>
</comment>
<evidence type="ECO:0000256" key="6">
    <source>
        <dbReference type="ARBA" id="ARBA00022691"/>
    </source>
</evidence>
<dbReference type="NCBIfam" id="NF004062">
    <property type="entry name" value="PRK05576.1-5"/>
    <property type="match status" value="1"/>
</dbReference>
<evidence type="ECO:0000256" key="5">
    <source>
        <dbReference type="ARBA" id="ARBA00022679"/>
    </source>
</evidence>
<dbReference type="GeneID" id="76206236"/>
<dbReference type="PANTHER" id="PTHR43467">
    <property type="entry name" value="COBALT-PRECORRIN-2 C(20)-METHYLTRANSFERASE"/>
    <property type="match status" value="1"/>
</dbReference>
<dbReference type="NCBIfam" id="TIGR01467">
    <property type="entry name" value="cobI_cbiL"/>
    <property type="match status" value="1"/>
</dbReference>
<dbReference type="InterPro" id="IPR014776">
    <property type="entry name" value="4pyrrole_Mease_sub2"/>
</dbReference>
<dbReference type="PANTHER" id="PTHR43467:SF2">
    <property type="entry name" value="COBALT-PRECORRIN-2 C(20)-METHYLTRANSFERASE"/>
    <property type="match status" value="1"/>
</dbReference>
<evidence type="ECO:0000256" key="1">
    <source>
        <dbReference type="ARBA" id="ARBA00004953"/>
    </source>
</evidence>
<accession>A0A830EFL1</accession>
<dbReference type="EMBL" id="BMNM01000001">
    <property type="protein sequence ID" value="GGI72107.1"/>
    <property type="molecule type" value="Genomic_DNA"/>
</dbReference>
<feature type="domain" description="Tetrapyrrole methylase" evidence="8">
    <location>
        <begin position="11"/>
        <end position="218"/>
    </location>
</feature>
<evidence type="ECO:0000256" key="3">
    <source>
        <dbReference type="ARBA" id="ARBA00022573"/>
    </source>
</evidence>
<organism evidence="9 10">
    <name type="scientific">Vulcanisaeta souniana JCM 11219</name>
    <dbReference type="NCBI Taxonomy" id="1293586"/>
    <lineage>
        <taxon>Archaea</taxon>
        <taxon>Thermoproteota</taxon>
        <taxon>Thermoprotei</taxon>
        <taxon>Thermoproteales</taxon>
        <taxon>Thermoproteaceae</taxon>
        <taxon>Vulcanisaeta</taxon>
    </lineage>
</organism>
<proteinExistence type="inferred from homology"/>
<dbReference type="GO" id="GO:0009236">
    <property type="term" value="P:cobalamin biosynthetic process"/>
    <property type="evidence" value="ECO:0007669"/>
    <property type="project" value="UniProtKB-UniRule"/>
</dbReference>
<keyword evidence="3" id="KW-0169">Cobalamin biosynthesis</keyword>
<dbReference type="Gene3D" id="3.40.1010.10">
    <property type="entry name" value="Cobalt-precorrin-4 Transmethylase, Domain 1"/>
    <property type="match status" value="1"/>
</dbReference>
<keyword evidence="6" id="KW-0949">S-adenosyl-L-methionine</keyword>
<dbReference type="GO" id="GO:0032259">
    <property type="term" value="P:methylation"/>
    <property type="evidence" value="ECO:0007669"/>
    <property type="project" value="UniProtKB-KW"/>
</dbReference>
<comment type="caution">
    <text evidence="9">The sequence shown here is derived from an EMBL/GenBank/DDBJ whole genome shotgun (WGS) entry which is preliminary data.</text>
</comment>
<evidence type="ECO:0000313" key="9">
    <source>
        <dbReference type="EMBL" id="GGI72107.1"/>
    </source>
</evidence>
<dbReference type="CDD" id="cd11645">
    <property type="entry name" value="Precorrin_2_C20_MT"/>
    <property type="match status" value="1"/>
</dbReference>
<evidence type="ECO:0000256" key="4">
    <source>
        <dbReference type="ARBA" id="ARBA00022603"/>
    </source>
</evidence>
<dbReference type="Pfam" id="PF00590">
    <property type="entry name" value="TP_methylase"/>
    <property type="match status" value="1"/>
</dbReference>
<dbReference type="InterPro" id="IPR014777">
    <property type="entry name" value="4pyrrole_Mease_sub1"/>
</dbReference>
<keyword evidence="4" id="KW-0489">Methyltransferase</keyword>
<dbReference type="InterPro" id="IPR012382">
    <property type="entry name" value="CobI/CbiL"/>
</dbReference>
<gene>
    <name evidence="9" type="ORF">GCM10007112_06090</name>
</gene>
<dbReference type="GO" id="GO:0030788">
    <property type="term" value="F:precorrin-2 C20-methyltransferase activity"/>
    <property type="evidence" value="ECO:0007669"/>
    <property type="project" value="InterPro"/>
</dbReference>
<dbReference type="OrthoDB" id="23546at2157"/>
<evidence type="ECO:0000313" key="10">
    <source>
        <dbReference type="Proteomes" id="UP000657075"/>
    </source>
</evidence>
<dbReference type="Proteomes" id="UP000657075">
    <property type="component" value="Unassembled WGS sequence"/>
</dbReference>
<dbReference type="AlphaFoldDB" id="A0A830EFL1"/>
<keyword evidence="5" id="KW-0808">Transferase</keyword>
<reference evidence="9" key="2">
    <citation type="submission" date="2020-09" db="EMBL/GenBank/DDBJ databases">
        <authorList>
            <person name="Sun Q."/>
            <person name="Ohkuma M."/>
        </authorList>
    </citation>
    <scope>NUCLEOTIDE SEQUENCE</scope>
    <source>
        <strain evidence="9">JCM 11219</strain>
    </source>
</reference>
<comment type="similarity">
    <text evidence="2 7">Belongs to the precorrin methyltransferase family.</text>
</comment>